<name>A0A8S9MSU4_BRACR</name>
<feature type="compositionally biased region" description="Basic and acidic residues" evidence="1">
    <location>
        <begin position="53"/>
        <end position="63"/>
    </location>
</feature>
<evidence type="ECO:0000313" key="3">
    <source>
        <dbReference type="Proteomes" id="UP000712600"/>
    </source>
</evidence>
<gene>
    <name evidence="2" type="ORF">F2Q69_00052079</name>
</gene>
<accession>A0A8S9MSU4</accession>
<sequence length="99" mass="10823">MTMHFEGRLLSFVGKLGLMLGETSRLQRRRGEGLSRISRCLTVTTPAVASQPKGKELKDRADIMGDSGGGFRREGAAEAVPPTKVGGRIRWVKNKARKV</sequence>
<dbReference type="EMBL" id="QGKX02002183">
    <property type="protein sequence ID" value="KAF3484958.1"/>
    <property type="molecule type" value="Genomic_DNA"/>
</dbReference>
<comment type="caution">
    <text evidence="2">The sequence shown here is derived from an EMBL/GenBank/DDBJ whole genome shotgun (WGS) entry which is preliminary data.</text>
</comment>
<evidence type="ECO:0000256" key="1">
    <source>
        <dbReference type="SAM" id="MobiDB-lite"/>
    </source>
</evidence>
<dbReference type="AlphaFoldDB" id="A0A8S9MSU4"/>
<proteinExistence type="predicted"/>
<evidence type="ECO:0000313" key="2">
    <source>
        <dbReference type="EMBL" id="KAF3484958.1"/>
    </source>
</evidence>
<dbReference type="Proteomes" id="UP000712600">
    <property type="component" value="Unassembled WGS sequence"/>
</dbReference>
<organism evidence="2 3">
    <name type="scientific">Brassica cretica</name>
    <name type="common">Mustard</name>
    <dbReference type="NCBI Taxonomy" id="69181"/>
    <lineage>
        <taxon>Eukaryota</taxon>
        <taxon>Viridiplantae</taxon>
        <taxon>Streptophyta</taxon>
        <taxon>Embryophyta</taxon>
        <taxon>Tracheophyta</taxon>
        <taxon>Spermatophyta</taxon>
        <taxon>Magnoliopsida</taxon>
        <taxon>eudicotyledons</taxon>
        <taxon>Gunneridae</taxon>
        <taxon>Pentapetalae</taxon>
        <taxon>rosids</taxon>
        <taxon>malvids</taxon>
        <taxon>Brassicales</taxon>
        <taxon>Brassicaceae</taxon>
        <taxon>Brassiceae</taxon>
        <taxon>Brassica</taxon>
    </lineage>
</organism>
<reference evidence="2" key="1">
    <citation type="submission" date="2019-12" db="EMBL/GenBank/DDBJ databases">
        <title>Genome sequencing and annotation of Brassica cretica.</title>
        <authorList>
            <person name="Studholme D.J."/>
            <person name="Sarris P."/>
        </authorList>
    </citation>
    <scope>NUCLEOTIDE SEQUENCE</scope>
    <source>
        <strain evidence="2">PFS-109/04</strain>
        <tissue evidence="2">Leaf</tissue>
    </source>
</reference>
<feature type="region of interest" description="Disordered" evidence="1">
    <location>
        <begin position="48"/>
        <end position="82"/>
    </location>
</feature>
<protein>
    <submittedName>
        <fullName evidence="2">Uncharacterized protein</fullName>
    </submittedName>
</protein>